<feature type="signal peptide" evidence="11">
    <location>
        <begin position="1"/>
        <end position="28"/>
    </location>
</feature>
<dbReference type="PANTHER" id="PTHR12027:SF77">
    <property type="entry name" value="PROTEIN WNT-5"/>
    <property type="match status" value="1"/>
</dbReference>
<keyword evidence="4" id="KW-0964">Secreted</keyword>
<dbReference type="SMART" id="SM00097">
    <property type="entry name" value="WNT1"/>
    <property type="match status" value="1"/>
</dbReference>
<dbReference type="GO" id="GO:0030182">
    <property type="term" value="P:neuron differentiation"/>
    <property type="evidence" value="ECO:0007669"/>
    <property type="project" value="TreeGrafter"/>
</dbReference>
<evidence type="ECO:0000256" key="8">
    <source>
        <dbReference type="ARBA" id="ARBA00023180"/>
    </source>
</evidence>
<keyword evidence="8" id="KW-0325">Glycoprotein</keyword>
<keyword evidence="5" id="KW-0272">Extracellular matrix</keyword>
<evidence type="ECO:0000313" key="13">
    <source>
        <dbReference type="Proteomes" id="UP000494165"/>
    </source>
</evidence>
<dbReference type="PANTHER" id="PTHR12027">
    <property type="entry name" value="WNT RELATED"/>
    <property type="match status" value="1"/>
</dbReference>
<comment type="similarity">
    <text evidence="2 10">Belongs to the Wnt family.</text>
</comment>
<dbReference type="FunFam" id="3.30.2460.20:FF:000001">
    <property type="entry name" value="Wnt homolog"/>
    <property type="match status" value="1"/>
</dbReference>
<dbReference type="Gene3D" id="3.30.2460.20">
    <property type="match status" value="1"/>
</dbReference>
<keyword evidence="6 10" id="KW-0879">Wnt signaling pathway</keyword>
<dbReference type="GO" id="GO:0005125">
    <property type="term" value="F:cytokine activity"/>
    <property type="evidence" value="ECO:0007669"/>
    <property type="project" value="TreeGrafter"/>
</dbReference>
<organism evidence="12 13">
    <name type="scientific">Cloeon dipterum</name>
    <dbReference type="NCBI Taxonomy" id="197152"/>
    <lineage>
        <taxon>Eukaryota</taxon>
        <taxon>Metazoa</taxon>
        <taxon>Ecdysozoa</taxon>
        <taxon>Arthropoda</taxon>
        <taxon>Hexapoda</taxon>
        <taxon>Insecta</taxon>
        <taxon>Pterygota</taxon>
        <taxon>Palaeoptera</taxon>
        <taxon>Ephemeroptera</taxon>
        <taxon>Pisciforma</taxon>
        <taxon>Baetidae</taxon>
        <taxon>Cloeon</taxon>
    </lineage>
</organism>
<keyword evidence="3 10" id="KW-0217">Developmental protein</keyword>
<evidence type="ECO:0000256" key="2">
    <source>
        <dbReference type="ARBA" id="ARBA00005683"/>
    </source>
</evidence>
<keyword evidence="7" id="KW-1015">Disulfide bond</keyword>
<evidence type="ECO:0000256" key="10">
    <source>
        <dbReference type="RuleBase" id="RU003500"/>
    </source>
</evidence>
<evidence type="ECO:0000256" key="6">
    <source>
        <dbReference type="ARBA" id="ARBA00022687"/>
    </source>
</evidence>
<comment type="caution">
    <text evidence="12">The sequence shown here is derived from an EMBL/GenBank/DDBJ whole genome shotgun (WGS) entry which is preliminary data.</text>
</comment>
<dbReference type="InterPro" id="IPR005817">
    <property type="entry name" value="Wnt"/>
</dbReference>
<dbReference type="PRINTS" id="PR01349">
    <property type="entry name" value="WNTPROTEIN"/>
</dbReference>
<sequence>MARLKMQGCWSLVALLVVALILIQGVEGAKEKRKRPKKNTFIVNSAPINFSAPVSEAPALFTSTTYASVSAATPSATPPTTAFVPQSMLPQPTNWMNLVEPEAEVVGPLNGGGDTPLCANVVGLSAGQRKLCQLYLDHMPWVGRGARAGIAECQWQFRDHRWNCSTFQDASVMGPIHNIASREAAFTHAVGAAGVVHSVARACRDGSLSSCGCSRARRPRDLRRDWIWGGCGDNLEYGYKFTQGFVDVREREKTHKRGSREQGRQLMNLHNNEAGRRAVIKKTKVTCKCHGVSGSCSLITCWHQIAPFREIGDYLKDKYDGATEVRVNKRGRLQIKDPRFNMPTANDLLYLSESPNYCVKNLALGSMGTYGRPCNRTSHGLDGCNLLCCGRGYNTQKTTIRERCDCKFHWCCSVECRTCSRTLDIHTCK</sequence>
<proteinExistence type="inferred from homology"/>
<accession>A0A8S1CSB3</accession>
<keyword evidence="11" id="KW-0732">Signal</keyword>
<dbReference type="OrthoDB" id="5945655at2759"/>
<dbReference type="PROSITE" id="PS00246">
    <property type="entry name" value="WNT1"/>
    <property type="match status" value="1"/>
</dbReference>
<name>A0A8S1CSB3_9INSE</name>
<dbReference type="GO" id="GO:0005615">
    <property type="term" value="C:extracellular space"/>
    <property type="evidence" value="ECO:0007669"/>
    <property type="project" value="TreeGrafter"/>
</dbReference>
<evidence type="ECO:0000256" key="4">
    <source>
        <dbReference type="ARBA" id="ARBA00022525"/>
    </source>
</evidence>
<dbReference type="GO" id="GO:0045165">
    <property type="term" value="P:cell fate commitment"/>
    <property type="evidence" value="ECO:0007669"/>
    <property type="project" value="TreeGrafter"/>
</dbReference>
<protein>
    <recommendedName>
        <fullName evidence="10">Protein Wnt</fullName>
    </recommendedName>
</protein>
<evidence type="ECO:0000256" key="3">
    <source>
        <dbReference type="ARBA" id="ARBA00022473"/>
    </source>
</evidence>
<keyword evidence="9" id="KW-0449">Lipoprotein</keyword>
<dbReference type="GO" id="GO:0060560">
    <property type="term" value="P:developmental growth involved in morphogenesis"/>
    <property type="evidence" value="ECO:0007669"/>
    <property type="project" value="UniProtKB-ARBA"/>
</dbReference>
<dbReference type="GO" id="GO:0060070">
    <property type="term" value="P:canonical Wnt signaling pathway"/>
    <property type="evidence" value="ECO:0007669"/>
    <property type="project" value="TreeGrafter"/>
</dbReference>
<dbReference type="InterPro" id="IPR018161">
    <property type="entry name" value="Wnt_CS"/>
</dbReference>
<keyword evidence="13" id="KW-1185">Reference proteome</keyword>
<evidence type="ECO:0000256" key="1">
    <source>
        <dbReference type="ARBA" id="ARBA00004498"/>
    </source>
</evidence>
<dbReference type="GO" id="GO:0007517">
    <property type="term" value="P:muscle organ development"/>
    <property type="evidence" value="ECO:0007669"/>
    <property type="project" value="UniProtKB-ARBA"/>
</dbReference>
<dbReference type="Proteomes" id="UP000494165">
    <property type="component" value="Unassembled WGS sequence"/>
</dbReference>
<evidence type="ECO:0000256" key="5">
    <source>
        <dbReference type="ARBA" id="ARBA00022530"/>
    </source>
</evidence>
<dbReference type="InterPro" id="IPR043158">
    <property type="entry name" value="Wnt_C"/>
</dbReference>
<dbReference type="EMBL" id="CADEPI010000064">
    <property type="protein sequence ID" value="CAB3371704.1"/>
    <property type="molecule type" value="Genomic_DNA"/>
</dbReference>
<comment type="subcellular location">
    <subcellularLocation>
        <location evidence="1 10">Secreted</location>
        <location evidence="1 10">Extracellular space</location>
        <location evidence="1 10">Extracellular matrix</location>
    </subcellularLocation>
</comment>
<evidence type="ECO:0000256" key="9">
    <source>
        <dbReference type="ARBA" id="ARBA00023288"/>
    </source>
</evidence>
<feature type="chain" id="PRO_5035807352" description="Protein Wnt" evidence="11">
    <location>
        <begin position="29"/>
        <end position="429"/>
    </location>
</feature>
<evidence type="ECO:0000256" key="7">
    <source>
        <dbReference type="ARBA" id="ARBA00023157"/>
    </source>
</evidence>
<dbReference type="Pfam" id="PF00110">
    <property type="entry name" value="wnt"/>
    <property type="match status" value="1"/>
</dbReference>
<evidence type="ECO:0000256" key="11">
    <source>
        <dbReference type="SAM" id="SignalP"/>
    </source>
</evidence>
<reference evidence="12 13" key="1">
    <citation type="submission" date="2020-04" db="EMBL/GenBank/DDBJ databases">
        <authorList>
            <person name="Alioto T."/>
            <person name="Alioto T."/>
            <person name="Gomez Garrido J."/>
        </authorList>
    </citation>
    <scope>NUCLEOTIDE SEQUENCE [LARGE SCALE GENOMIC DNA]</scope>
</reference>
<dbReference type="AlphaFoldDB" id="A0A8S1CSB3"/>
<dbReference type="GO" id="GO:0005109">
    <property type="term" value="F:frizzled binding"/>
    <property type="evidence" value="ECO:0007669"/>
    <property type="project" value="TreeGrafter"/>
</dbReference>
<gene>
    <name evidence="12" type="ORF">CLODIP_2_CD03941</name>
</gene>
<comment type="function">
    <text evidence="10">Ligand for members of the frizzled family of seven transmembrane receptors.</text>
</comment>
<dbReference type="GO" id="GO:0000902">
    <property type="term" value="P:cell morphogenesis"/>
    <property type="evidence" value="ECO:0007669"/>
    <property type="project" value="UniProtKB-ARBA"/>
</dbReference>
<evidence type="ECO:0000313" key="12">
    <source>
        <dbReference type="EMBL" id="CAB3371704.1"/>
    </source>
</evidence>
<dbReference type="CDD" id="cd19337">
    <property type="entry name" value="Wnt_Wnt5"/>
    <property type="match status" value="1"/>
</dbReference>